<dbReference type="OrthoDB" id="610610at2"/>
<keyword evidence="3" id="KW-1185">Reference proteome</keyword>
<dbReference type="InParanoid" id="A0A1H9EM14"/>
<proteinExistence type="predicted"/>
<dbReference type="RefSeq" id="WP_090167257.1">
    <property type="nucleotide sequence ID" value="NZ_FOFB01000007.1"/>
</dbReference>
<name>A0A1H9EM14_9BACT</name>
<dbReference type="STRING" id="478744.SAMN05444359_107127"/>
<dbReference type="Proteomes" id="UP000199021">
    <property type="component" value="Unassembled WGS sequence"/>
</dbReference>
<evidence type="ECO:0000256" key="1">
    <source>
        <dbReference type="SAM" id="MobiDB-lite"/>
    </source>
</evidence>
<evidence type="ECO:0000313" key="2">
    <source>
        <dbReference type="EMBL" id="SEQ26689.1"/>
    </source>
</evidence>
<feature type="compositionally biased region" description="Basic and acidic residues" evidence="1">
    <location>
        <begin position="1742"/>
        <end position="1751"/>
    </location>
</feature>
<protein>
    <submittedName>
        <fullName evidence="2">Uncharacterized protein</fullName>
    </submittedName>
</protein>
<sequence>MNLTLKPRRQLVFTLLLWSVLCTCGSAQEIRLSVIVPNPPPIYWESYLEFDADIRVIATNIGTQVRQLKLIPTLSSDRGLSAAFRPGYQPLSPLTLSPGETVTLTYRELNALFGTPTQDDILLEGIDFDRLFASETIPEGSYSLCVEARDFATNEPLSNNFGCDLFFVRQHEPPLIIWPFDQESVTAQEPQFLNFLWSATGIPGQTHYRFALYDLDELGLNNRSDAFLLSATRPLYEVDNLMATNLVYDLALPPLTPGRHYAVQVTAYDPAGNLLFAQGGQSVVHQFLYSEGFSVFNTDAVFTNTEGGNGINNDGPGQFQNDSPGQQLAMQGCADQPPGVPIPYPTTLTTGQTITVAGFDLILNTGGQTPLAGNGRILVESLNTFVNVSFTGLEVNQSNEVVGDNVSISAISNGNPDLDNLSEATALQLADQVAQGNNWIEPGGGAPGPALNLPLGMAGEGMDLIVTGMNFSPGSASLDLFAKVELPEAQGNRRLLLIGKGACLNDNDLGQDMDLLLADDITYTLSPGVSMTFAGGEEGTRLQWNENGIEELAVDFTMGFSADLMPEGNPFSARIIATVTDYQNWMGSVELAPENAVAEAGENLSFNYGKTEWVYDHSSMENPAGLSLPASHPDAGQPDLWQGLYLSSFDVLFPEGFDISLAAEDLLLDAQGLWTMLNLNGELLSIDEGSLGGWALGVDGLELDIRASSFYAASFDGRIKLPIGDTEVNFTAPLGNDDDFTFALELGQELEVDMWLADIELAGNSTLGFSKVGNSFVPETNLHGNISLGWGGDAEEEELSVSQFGLPGFNFQNFNIVGGDNPSVSGQFGLDLEDVNQGSMQNIPLQLNDVVLELAPNNIDIGLQFDLGLKFTNSANGFDGNTVFTIFGRRENGQYIYDHTQLNAVSIEAELNLVSLYGELEVYDGDDVYGDGFAAAIGMNIANIGAGFDVRLQVGRAPGGYRYFMTDALLMLPDPGIQLGSTPFSIYGFGGGLWRNMERESNIGQFITYDPDNLAPQAQGNDDPGSSATFTPTEGNFGFSMTLVTGISGSQRAVNADLEFTMTIGEDFSVDEITLGGGVYVVQPMSDRSSAFISGTGELKLDFDDQIFTLTVEGGMDFSLPKAVDVDVSAPLYAGFSTGGGVDWWFWLGQWTDGVEPQDDDTRVSIKTGIDFGFASLESTQNLYFVMGNVWPQGEPGVPAVVNQTFAEDGKSVPQQNLPPNTTQTGFAFGMARSMDLDFNARIFQLEVGWLWGFDLALRDLDGVCDADDFGINGWYADGKAYAHMHIAGSVKGRLFGKTRTFKFLELNAAARLDFAGPNPIWIKGTARLHGRALGKLIKFDTNVSFEFGEKVDCRNSDGGIFDEIPIVEQLDPDDGATGRSIFTAPQASFNFPNHPLEIEEDDGQVNYYGYRKIYCKVSTRKKKSDAWQVMHQDLDASYDTEGYAAIFDPGALPPEHWVKVELRVQGLRYQGPNGGIDKLFLPMQDETIEFKTGPAPDRLLKGSISSTVPFRRQLYFTPGDHPTGRIDFGTTQSPHLFRNKPDQNDKLDPDGSFEYVVRFTSLASGMSRDAAVTSTDPDEGISFNMPANGFAPNTIYKADLLRLYYPPAGTEEANTEVALVNLNLYTPPEMGLVAVTPGNDDDDDDDDGGIIGNLQISFVNQGQPGFPPNSNNGYQFAGNQQQQTNGISQTATLAIEQLPPGPDPPFEPEMGLMGNGGNDDDGPGIGGPTIFQEPGGSNGTLERESRELKSRGRTSATVEKSLWPKNQQTWYFRTSDFNTLQQKISEVNSPVGLQNRTYTTAILTDDNFEEVKESIHLPYVIIRSKEPFDRYETQYREQSFTVWDGEQHLPHKDFDKKFYPAVDISGAQSQWRQHVFYDKSPGNDGGLFDRPFQSDYGWCTENFLAVEGQEIGSSVRPGGGDHAPLHEEGSFMWQDYLQFGGYAYSVMNSETRFGSVKPFGRNAFQRRFATPDNFYDYEKPTVEFAQWGPNSHGLGGSGVTDNRKILSQAQINAVQPIDPMGGIGEITLDASPGQNVLPAQQDYEVALIDYTEWVTFQDYVQMRKALAEGIEELRDRFAPDGSVFPEHTLTDCNVTCNNCDPAHLGDLTGNTLSGGRSFYHFYYRQIRSYLDKPIGANTYTYFPYPVRPPGEYSFILGSKPIFFNLPAVNHQTPQK</sequence>
<reference evidence="3" key="1">
    <citation type="submission" date="2016-10" db="EMBL/GenBank/DDBJ databases">
        <authorList>
            <person name="Varghese N."/>
            <person name="Submissions S."/>
        </authorList>
    </citation>
    <scope>NUCLEOTIDE SEQUENCE [LARGE SCALE GENOMIC DNA]</scope>
    <source>
        <strain evidence="3">DSM 24740</strain>
    </source>
</reference>
<dbReference type="EMBL" id="FOFB01000007">
    <property type="protein sequence ID" value="SEQ26689.1"/>
    <property type="molecule type" value="Genomic_DNA"/>
</dbReference>
<feature type="region of interest" description="Disordered" evidence="1">
    <location>
        <begin position="1718"/>
        <end position="1756"/>
    </location>
</feature>
<organism evidence="2 3">
    <name type="scientific">Neolewinella agarilytica</name>
    <dbReference type="NCBI Taxonomy" id="478744"/>
    <lineage>
        <taxon>Bacteria</taxon>
        <taxon>Pseudomonadati</taxon>
        <taxon>Bacteroidota</taxon>
        <taxon>Saprospiria</taxon>
        <taxon>Saprospirales</taxon>
        <taxon>Lewinellaceae</taxon>
        <taxon>Neolewinella</taxon>
    </lineage>
</organism>
<evidence type="ECO:0000313" key="3">
    <source>
        <dbReference type="Proteomes" id="UP000199021"/>
    </source>
</evidence>
<accession>A0A1H9EM14</accession>
<gene>
    <name evidence="2" type="ORF">SAMN05444359_107127</name>
</gene>
<feature type="compositionally biased region" description="Gly residues" evidence="1">
    <location>
        <begin position="1718"/>
        <end position="1728"/>
    </location>
</feature>